<reference evidence="2 3" key="1">
    <citation type="submission" date="2023-11" db="EMBL/GenBank/DDBJ databases">
        <authorList>
            <person name="Hedman E."/>
            <person name="Englund M."/>
            <person name="Stromberg M."/>
            <person name="Nyberg Akerstrom W."/>
            <person name="Nylinder S."/>
            <person name="Jareborg N."/>
            <person name="Kallberg Y."/>
            <person name="Kronander E."/>
        </authorList>
    </citation>
    <scope>NUCLEOTIDE SEQUENCE [LARGE SCALE GENOMIC DNA]</scope>
</reference>
<evidence type="ECO:0000313" key="3">
    <source>
        <dbReference type="Proteomes" id="UP001314205"/>
    </source>
</evidence>
<accession>A0AAV1KUC7</accession>
<comment type="caution">
    <text evidence="2">The sequence shown here is derived from an EMBL/GenBank/DDBJ whole genome shotgun (WGS) entry which is preliminary data.</text>
</comment>
<sequence>MWTFRVLLVIILYNFIACDDSDEPVLYYYGLEESERSLSECGARAACAALLLRAWRAPALVRLCRCARRTRCDTRAPPDRLLDLNNRAYFQFCTPITNWPECSFSDTALSVETLYERMNPDDLEDAHHKNVQLTPPKVVLNCRCRYPYYWRLNSTTQTDTTYTYQCGSLPLCKTGDFCGNVNYDLNALYQSCLCPRNHICVHNGGITHYYISELLYRGKGWKAYCQPLNDDYSYDDY</sequence>
<protein>
    <submittedName>
        <fullName evidence="2">Uncharacterized protein</fullName>
    </submittedName>
</protein>
<evidence type="ECO:0000256" key="1">
    <source>
        <dbReference type="SAM" id="SignalP"/>
    </source>
</evidence>
<keyword evidence="3" id="KW-1185">Reference proteome</keyword>
<proteinExistence type="predicted"/>
<name>A0AAV1KUC7_9NEOP</name>
<evidence type="ECO:0000313" key="2">
    <source>
        <dbReference type="EMBL" id="CAK1586120.1"/>
    </source>
</evidence>
<feature type="signal peptide" evidence="1">
    <location>
        <begin position="1"/>
        <end position="18"/>
    </location>
</feature>
<dbReference type="EMBL" id="CAVLGL010000080">
    <property type="protein sequence ID" value="CAK1586120.1"/>
    <property type="molecule type" value="Genomic_DNA"/>
</dbReference>
<feature type="chain" id="PRO_5043684895" evidence="1">
    <location>
        <begin position="19"/>
        <end position="237"/>
    </location>
</feature>
<dbReference type="AlphaFoldDB" id="A0AAV1KUC7"/>
<dbReference type="Gene3D" id="2.20.20.160">
    <property type="match status" value="1"/>
</dbReference>
<organism evidence="2 3">
    <name type="scientific">Parnassius mnemosyne</name>
    <name type="common">clouded apollo</name>
    <dbReference type="NCBI Taxonomy" id="213953"/>
    <lineage>
        <taxon>Eukaryota</taxon>
        <taxon>Metazoa</taxon>
        <taxon>Ecdysozoa</taxon>
        <taxon>Arthropoda</taxon>
        <taxon>Hexapoda</taxon>
        <taxon>Insecta</taxon>
        <taxon>Pterygota</taxon>
        <taxon>Neoptera</taxon>
        <taxon>Endopterygota</taxon>
        <taxon>Lepidoptera</taxon>
        <taxon>Glossata</taxon>
        <taxon>Ditrysia</taxon>
        <taxon>Papilionoidea</taxon>
        <taxon>Papilionidae</taxon>
        <taxon>Parnassiinae</taxon>
        <taxon>Parnassini</taxon>
        <taxon>Parnassius</taxon>
        <taxon>Driopa</taxon>
    </lineage>
</organism>
<dbReference type="Proteomes" id="UP001314205">
    <property type="component" value="Unassembled WGS sequence"/>
</dbReference>
<gene>
    <name evidence="2" type="ORF">PARMNEM_LOCUS7119</name>
</gene>
<keyword evidence="1" id="KW-0732">Signal</keyword>